<comment type="caution">
    <text evidence="1">The sequence shown here is derived from an EMBL/GenBank/DDBJ whole genome shotgun (WGS) entry which is preliminary data.</text>
</comment>
<dbReference type="InterPro" id="IPR011989">
    <property type="entry name" value="ARM-like"/>
</dbReference>
<dbReference type="EMBL" id="VEPZ02001224">
    <property type="protein sequence ID" value="KAE8686181.1"/>
    <property type="molecule type" value="Genomic_DNA"/>
</dbReference>
<dbReference type="InterPro" id="IPR004155">
    <property type="entry name" value="PBS_lyase_HEAT"/>
</dbReference>
<dbReference type="PANTHER" id="PTHR12697:SF5">
    <property type="entry name" value="DEOXYHYPUSINE HYDROXYLASE"/>
    <property type="match status" value="1"/>
</dbReference>
<evidence type="ECO:0000313" key="1">
    <source>
        <dbReference type="EMBL" id="KAE8686181.1"/>
    </source>
</evidence>
<accession>A0A6A2Z2L7</accession>
<protein>
    <submittedName>
        <fullName evidence="1">Deoxyhypusine hydroxylase</fullName>
    </submittedName>
</protein>
<reference evidence="1" key="1">
    <citation type="submission" date="2019-09" db="EMBL/GenBank/DDBJ databases">
        <title>Draft genome information of white flower Hibiscus syriacus.</title>
        <authorList>
            <person name="Kim Y.-M."/>
        </authorList>
    </citation>
    <scope>NUCLEOTIDE SEQUENCE [LARGE SCALE GENOMIC DNA]</scope>
    <source>
        <strain evidence="1">YM2019G1</strain>
    </source>
</reference>
<dbReference type="Pfam" id="PF13646">
    <property type="entry name" value="HEAT_2"/>
    <property type="match status" value="2"/>
</dbReference>
<evidence type="ECO:0000313" key="2">
    <source>
        <dbReference type="Proteomes" id="UP000436088"/>
    </source>
</evidence>
<proteinExistence type="predicted"/>
<dbReference type="AlphaFoldDB" id="A0A6A2Z2L7"/>
<dbReference type="PANTHER" id="PTHR12697">
    <property type="entry name" value="PBS LYASE HEAT-LIKE PROTEIN"/>
    <property type="match status" value="1"/>
</dbReference>
<dbReference type="Pfam" id="PF03130">
    <property type="entry name" value="HEAT_PBS"/>
    <property type="match status" value="1"/>
</dbReference>
<dbReference type="Proteomes" id="UP000436088">
    <property type="component" value="Unassembled WGS sequence"/>
</dbReference>
<organism evidence="1 2">
    <name type="scientific">Hibiscus syriacus</name>
    <name type="common">Rose of Sharon</name>
    <dbReference type="NCBI Taxonomy" id="106335"/>
    <lineage>
        <taxon>Eukaryota</taxon>
        <taxon>Viridiplantae</taxon>
        <taxon>Streptophyta</taxon>
        <taxon>Embryophyta</taxon>
        <taxon>Tracheophyta</taxon>
        <taxon>Spermatophyta</taxon>
        <taxon>Magnoliopsida</taxon>
        <taxon>eudicotyledons</taxon>
        <taxon>Gunneridae</taxon>
        <taxon>Pentapetalae</taxon>
        <taxon>rosids</taxon>
        <taxon>malvids</taxon>
        <taxon>Malvales</taxon>
        <taxon>Malvaceae</taxon>
        <taxon>Malvoideae</taxon>
        <taxon>Hibiscus</taxon>
    </lineage>
</organism>
<dbReference type="SMART" id="SM00567">
    <property type="entry name" value="EZ_HEAT"/>
    <property type="match status" value="5"/>
</dbReference>
<gene>
    <name evidence="1" type="ORF">F3Y22_tig00111084pilonHSYRG00095</name>
</gene>
<sequence length="441" mass="47613">MGSLDDGVSASGSSLSNNVEKFLCDRLLDPSQPYLSASELSSPFATSKALTLATLSFKVHALHNFAYQISRLSPFSNYFQRISTRDSSNLLAHEAAFALGQMQDTEAIPSLEAVLNDLSLHPIVRHEAAEALGAIGLESNIPLLKNSLVLDPAPEVRETCELALQRIEELKSSSSDDKSSMKETSPFCQLTLLQQLHLIHLEVLLDEERGMYERYSALFALRNHGGEEAVSAIIDSLESKVAYVLGQLQNKAASAALSNILRNVGEHPMVRHEAAEALGSIADDQSVALLKEFARDPEPIVSQSCEVALSMLEFERAGKSFEAFPLHANSCGALELFSSPVLLTSNSDLLAVRPPIDEPKPPSFGSIVGNNSVLVGFSSIHDDRVICLRHLPHHRVPCAVPSPPVFFFFSGGGGALGGEPVKLPDLLKSSSPPFKIVNRAL</sequence>
<dbReference type="SUPFAM" id="SSF48371">
    <property type="entry name" value="ARM repeat"/>
    <property type="match status" value="1"/>
</dbReference>
<dbReference type="GO" id="GO:0016491">
    <property type="term" value="F:oxidoreductase activity"/>
    <property type="evidence" value="ECO:0007669"/>
    <property type="project" value="TreeGrafter"/>
</dbReference>
<keyword evidence="2" id="KW-1185">Reference proteome</keyword>
<name>A0A6A2Z2L7_HIBSY</name>
<dbReference type="Gene3D" id="1.25.10.10">
    <property type="entry name" value="Leucine-rich Repeat Variant"/>
    <property type="match status" value="2"/>
</dbReference>
<dbReference type="InterPro" id="IPR016024">
    <property type="entry name" value="ARM-type_fold"/>
</dbReference>